<keyword evidence="1" id="KW-0444">Lipid biosynthesis</keyword>
<reference evidence="5 6" key="1">
    <citation type="submission" date="2021-02" db="EMBL/GenBank/DDBJ databases">
        <title>A novel species of genus Amphritea isolated from a fishpond in China.</title>
        <authorList>
            <person name="Lu H."/>
        </authorList>
    </citation>
    <scope>NUCLEOTIDE SEQUENCE [LARGE SCALE GENOMIC DNA]</scope>
    <source>
        <strain evidence="5 6">RP18W</strain>
    </source>
</reference>
<dbReference type="EMBL" id="JAFFZP010000004">
    <property type="protein sequence ID" value="MBN0986507.1"/>
    <property type="molecule type" value="Genomic_DNA"/>
</dbReference>
<keyword evidence="3" id="KW-0443">Lipid metabolism</keyword>
<evidence type="ECO:0000256" key="3">
    <source>
        <dbReference type="ARBA" id="ARBA00023098"/>
    </source>
</evidence>
<dbReference type="InterPro" id="IPR007431">
    <property type="entry name" value="ACP_PD"/>
</dbReference>
<keyword evidence="6" id="KW-1185">Reference proteome</keyword>
<evidence type="ECO:0000313" key="6">
    <source>
        <dbReference type="Proteomes" id="UP000760472"/>
    </source>
</evidence>
<dbReference type="RefSeq" id="WP_205209718.1">
    <property type="nucleotide sequence ID" value="NZ_JAFFZO010000008.1"/>
</dbReference>
<keyword evidence="2" id="KW-0378">Hydrolase</keyword>
<dbReference type="Pfam" id="PF04336">
    <property type="entry name" value="ACP_PD"/>
    <property type="match status" value="1"/>
</dbReference>
<keyword evidence="4" id="KW-0275">Fatty acid biosynthesis</keyword>
<proteinExistence type="predicted"/>
<dbReference type="PANTHER" id="PTHR38764:SF1">
    <property type="entry name" value="ACYL CARRIER PROTEIN PHOSPHODIESTERASE"/>
    <property type="match status" value="1"/>
</dbReference>
<organism evidence="5 6">
    <name type="scientific">Amphritea pacifica</name>
    <dbReference type="NCBI Taxonomy" id="2811233"/>
    <lineage>
        <taxon>Bacteria</taxon>
        <taxon>Pseudomonadati</taxon>
        <taxon>Pseudomonadota</taxon>
        <taxon>Gammaproteobacteria</taxon>
        <taxon>Oceanospirillales</taxon>
        <taxon>Oceanospirillaceae</taxon>
        <taxon>Amphritea</taxon>
    </lineage>
</organism>
<evidence type="ECO:0000256" key="4">
    <source>
        <dbReference type="ARBA" id="ARBA00023160"/>
    </source>
</evidence>
<dbReference type="PANTHER" id="PTHR38764">
    <property type="entry name" value="ACYL CARRIER PROTEIN PHOSPHODIESTERASE"/>
    <property type="match status" value="1"/>
</dbReference>
<protein>
    <submittedName>
        <fullName evidence="5">DUF479 domain-containing protein</fullName>
    </submittedName>
</protein>
<comment type="caution">
    <text evidence="5">The sequence shown here is derived from an EMBL/GenBank/DDBJ whole genome shotgun (WGS) entry which is preliminary data.</text>
</comment>
<evidence type="ECO:0000256" key="2">
    <source>
        <dbReference type="ARBA" id="ARBA00022801"/>
    </source>
</evidence>
<accession>A0ABS2W463</accession>
<evidence type="ECO:0000313" key="5">
    <source>
        <dbReference type="EMBL" id="MBN0986507.1"/>
    </source>
</evidence>
<keyword evidence="4" id="KW-0276">Fatty acid metabolism</keyword>
<gene>
    <name evidence="5" type="ORF">JW498_03940</name>
</gene>
<dbReference type="Proteomes" id="UP000760472">
    <property type="component" value="Unassembled WGS sequence"/>
</dbReference>
<dbReference type="PIRSF" id="PIRSF011489">
    <property type="entry name" value="DUF479"/>
    <property type="match status" value="1"/>
</dbReference>
<evidence type="ECO:0000256" key="1">
    <source>
        <dbReference type="ARBA" id="ARBA00022516"/>
    </source>
</evidence>
<name>A0ABS2W463_9GAMM</name>
<sequence length="196" mass="22518">MNFFAHLVLADATVESRVGNLLGDFARGIDQQMLPAEVLQGLINHRRVDQFTDQHAEVQQMKRLFSRQRRRFAGIALDVLFDHYLLNHWQQFSSQSKTRVIDTLYDDLIAGQSLMPPRMQQVTQRIVGSDWFGSYECLDGVSYALDRIAGRIRFSNQFTGVGEELERHYPRFEAGFSVFFADLVQQFPSPLIDSGN</sequence>